<keyword evidence="1" id="KW-0812">Transmembrane</keyword>
<organism evidence="2 3">
    <name type="scientific">Enterovirga aerilata</name>
    <dbReference type="NCBI Taxonomy" id="2730920"/>
    <lineage>
        <taxon>Bacteria</taxon>
        <taxon>Pseudomonadati</taxon>
        <taxon>Pseudomonadota</taxon>
        <taxon>Alphaproteobacteria</taxon>
        <taxon>Hyphomicrobiales</taxon>
        <taxon>Methylobacteriaceae</taxon>
        <taxon>Enterovirga</taxon>
    </lineage>
</organism>
<feature type="transmembrane region" description="Helical" evidence="1">
    <location>
        <begin position="314"/>
        <end position="334"/>
    </location>
</feature>
<feature type="transmembrane region" description="Helical" evidence="1">
    <location>
        <begin position="370"/>
        <end position="387"/>
    </location>
</feature>
<evidence type="ECO:0000313" key="3">
    <source>
        <dbReference type="Proteomes" id="UP000564885"/>
    </source>
</evidence>
<dbReference type="AlphaFoldDB" id="A0A849IDI5"/>
<protein>
    <submittedName>
        <fullName evidence="2">Peptide ABC transporter permease</fullName>
    </submittedName>
</protein>
<feature type="transmembrane region" description="Helical" evidence="1">
    <location>
        <begin position="212"/>
        <end position="235"/>
    </location>
</feature>
<feature type="transmembrane region" description="Helical" evidence="1">
    <location>
        <begin position="242"/>
        <end position="260"/>
    </location>
</feature>
<proteinExistence type="predicted"/>
<feature type="transmembrane region" description="Helical" evidence="1">
    <location>
        <begin position="20"/>
        <end position="36"/>
    </location>
</feature>
<keyword evidence="1" id="KW-0472">Membrane</keyword>
<feature type="transmembrane region" description="Helical" evidence="1">
    <location>
        <begin position="73"/>
        <end position="93"/>
    </location>
</feature>
<feature type="transmembrane region" description="Helical" evidence="1">
    <location>
        <begin position="128"/>
        <end position="151"/>
    </location>
</feature>
<accession>A0A849IDI5</accession>
<evidence type="ECO:0000313" key="2">
    <source>
        <dbReference type="EMBL" id="NNM74100.1"/>
    </source>
</evidence>
<evidence type="ECO:0000256" key="1">
    <source>
        <dbReference type="SAM" id="Phobius"/>
    </source>
</evidence>
<comment type="caution">
    <text evidence="2">The sequence shown here is derived from an EMBL/GenBank/DDBJ whole genome shotgun (WGS) entry which is preliminary data.</text>
</comment>
<feature type="transmembrane region" description="Helical" evidence="1">
    <location>
        <begin position="163"/>
        <end position="182"/>
    </location>
</feature>
<sequence length="401" mass="41275">MARAPSIDPAKDAAALLRRLGFAVLMVILPVVALFSRRGVVLFLPIGVALLVMASVLDWAFRPLRDSAERLSGSAGVLAALFGLSWAALSLLWTPAPAAAAERLLGLYGSLGLGAAAYLSLPDRMRAANLYLIPVGVAVAAIAVIVTAFMFPSLTEAEGEGRSVMRGLSVLALLGWPSIAWLRSRNRDLEAICLVVAVALATLVGPEPAISAAFAAGALAYVVVALAPEAGILLARLIMPGIVLLAPLLPLILAPVSGFLPDPGAFAGALAAWKSLVFAEPARLVTGHGFGAFIQARITGALPPGTPDIALVHLWYDLGAVGALAVAASIWAGLRGAAASYAPLLPGVAGAVTAAFSLACAGVGSGQAWWPASLVVLVIAFVGSQRGQFRTRRPRFRELRV</sequence>
<feature type="transmembrane region" description="Helical" evidence="1">
    <location>
        <begin position="341"/>
        <end position="364"/>
    </location>
</feature>
<keyword evidence="3" id="KW-1185">Reference proteome</keyword>
<dbReference type="EMBL" id="JABEPP010000004">
    <property type="protein sequence ID" value="NNM74100.1"/>
    <property type="molecule type" value="Genomic_DNA"/>
</dbReference>
<dbReference type="RefSeq" id="WP_171219525.1">
    <property type="nucleotide sequence ID" value="NZ_JABEPP010000004.1"/>
</dbReference>
<feature type="transmembrane region" description="Helical" evidence="1">
    <location>
        <begin position="42"/>
        <end position="61"/>
    </location>
</feature>
<feature type="transmembrane region" description="Helical" evidence="1">
    <location>
        <begin position="189"/>
        <end position="206"/>
    </location>
</feature>
<keyword evidence="1" id="KW-1133">Transmembrane helix</keyword>
<reference evidence="2 3" key="1">
    <citation type="submission" date="2020-04" db="EMBL/GenBank/DDBJ databases">
        <title>Enterovirga sp. isolate from soil.</title>
        <authorList>
            <person name="Chea S."/>
            <person name="Kim D.-U."/>
        </authorList>
    </citation>
    <scope>NUCLEOTIDE SEQUENCE [LARGE SCALE GENOMIC DNA]</scope>
    <source>
        <strain evidence="2 3">DB1703</strain>
    </source>
</reference>
<gene>
    <name evidence="2" type="ORF">HJG44_17125</name>
</gene>
<name>A0A849IDI5_9HYPH</name>
<dbReference type="Proteomes" id="UP000564885">
    <property type="component" value="Unassembled WGS sequence"/>
</dbReference>